<gene>
    <name evidence="2" type="ORF">DFR35_2422</name>
</gene>
<organism evidence="2 3">
    <name type="scientific">Sulfurisoma sediminicola</name>
    <dbReference type="NCBI Taxonomy" id="1381557"/>
    <lineage>
        <taxon>Bacteria</taxon>
        <taxon>Pseudomonadati</taxon>
        <taxon>Pseudomonadota</taxon>
        <taxon>Betaproteobacteria</taxon>
        <taxon>Nitrosomonadales</taxon>
        <taxon>Sterolibacteriaceae</taxon>
        <taxon>Sulfurisoma</taxon>
    </lineage>
</organism>
<keyword evidence="3" id="KW-1185">Reference proteome</keyword>
<evidence type="ECO:0000256" key="1">
    <source>
        <dbReference type="SAM" id="SignalP"/>
    </source>
</evidence>
<accession>A0A497XBZ5</accession>
<dbReference type="Proteomes" id="UP000268908">
    <property type="component" value="Unassembled WGS sequence"/>
</dbReference>
<sequence>MRFLTLIAAVLLFPGPAVAQKAHVASVDGEDMARQIVVQSTREDVAANDARVAKVRGWLDKAVKNSGESERAVAAACERSARYFFDLTKSRATAQEMLEAVATHGRAGKAMQETLADYIKVRRQVAGMTHAAAMAAMAYSVTGR</sequence>
<proteinExistence type="predicted"/>
<name>A0A497XBZ5_9PROT</name>
<comment type="caution">
    <text evidence="2">The sequence shown here is derived from an EMBL/GenBank/DDBJ whole genome shotgun (WGS) entry which is preliminary data.</text>
</comment>
<feature type="chain" id="PRO_5019795068" evidence="1">
    <location>
        <begin position="20"/>
        <end position="144"/>
    </location>
</feature>
<dbReference type="EMBL" id="RCCI01000006">
    <property type="protein sequence ID" value="RLJ63789.1"/>
    <property type="molecule type" value="Genomic_DNA"/>
</dbReference>
<feature type="signal peptide" evidence="1">
    <location>
        <begin position="1"/>
        <end position="19"/>
    </location>
</feature>
<reference evidence="2 3" key="1">
    <citation type="submission" date="2018-10" db="EMBL/GenBank/DDBJ databases">
        <title>Genomic Encyclopedia of Type Strains, Phase IV (KMG-IV): sequencing the most valuable type-strain genomes for metagenomic binning, comparative biology and taxonomic classification.</title>
        <authorList>
            <person name="Goeker M."/>
        </authorList>
    </citation>
    <scope>NUCLEOTIDE SEQUENCE [LARGE SCALE GENOMIC DNA]</scope>
    <source>
        <strain evidence="2 3">DSM 26916</strain>
    </source>
</reference>
<dbReference type="RefSeq" id="WP_121242732.1">
    <property type="nucleotide sequence ID" value="NZ_BHVV01000003.1"/>
</dbReference>
<keyword evidence="1" id="KW-0732">Signal</keyword>
<evidence type="ECO:0000313" key="2">
    <source>
        <dbReference type="EMBL" id="RLJ63789.1"/>
    </source>
</evidence>
<dbReference type="AlphaFoldDB" id="A0A497XBZ5"/>
<evidence type="ECO:0000313" key="3">
    <source>
        <dbReference type="Proteomes" id="UP000268908"/>
    </source>
</evidence>
<protein>
    <submittedName>
        <fullName evidence="2">Uncharacterized protein</fullName>
    </submittedName>
</protein>